<organism evidence="1 2">
    <name type="scientific">Muricoccus vinaceus</name>
    <dbReference type="NCBI Taxonomy" id="424704"/>
    <lineage>
        <taxon>Bacteria</taxon>
        <taxon>Pseudomonadati</taxon>
        <taxon>Pseudomonadota</taxon>
        <taxon>Alphaproteobacteria</taxon>
        <taxon>Acetobacterales</taxon>
        <taxon>Roseomonadaceae</taxon>
        <taxon>Muricoccus</taxon>
    </lineage>
</organism>
<gene>
    <name evidence="1" type="ORF">ACFFIC_23845</name>
</gene>
<sequence>MDNATDLAAKIPAGSGLSAFVALRDELRATDLSTLDGPGYRAINRRLRALKEPAGVRIAFLGNVTLDLLPPFAAAHCARAGWLARSHVGGIGQEMQALMSPALEDFQPDVILLVLSPRLLRPDAMAGFSALPDEARRALRDDLLDHVEQWVALAEERTRATLVVANFPMPAVPALGVADTAAGYGETEFHLELNLELLRRMRPHRRVQLLDIDRIASSIGRARAFDERLFHLAKMDWSAALMAAAGEVLARHVVAAKGAARKCLALDLDNTLWGGVVGEEGPGGVLVGQGDGTSEAFLAFQQRIRALKQRGILLALCSKNNPADVEEAFAMRTEMPLRLEDFSATAIGWGPKHEGLRSIAEQLNIGVDSLVFIDDNPAEIALIRELLPEVEAVQLPEDPSRFTAVLDGLVSFEKAVVLAEDAGKAEQYVQAAARNRFSASAGDFQEYLTGLQTVVTLRPATAADLPRVAQLCAKTNQFNVSGRRYALGELEAMMASPAHDIGCVRVADRFGDLGLVGLFILAERGAALHADTVLMSCRAMGRGVETAMMNGIKARMMARPGMRALTAEFIPTAKNHPAAAYFAEQGLAARETQEDGTIPFAVSREEAQPLPCPWLTVVEDVAWM</sequence>
<dbReference type="InterPro" id="IPR036514">
    <property type="entry name" value="SGNH_hydro_sf"/>
</dbReference>
<reference evidence="1 2" key="1">
    <citation type="submission" date="2024-09" db="EMBL/GenBank/DDBJ databases">
        <authorList>
            <person name="Sun Q."/>
            <person name="Mori K."/>
        </authorList>
    </citation>
    <scope>NUCLEOTIDE SEQUENCE [LARGE SCALE GENOMIC DNA]</scope>
    <source>
        <strain evidence="1 2">CCM 7468</strain>
    </source>
</reference>
<dbReference type="NCBIfam" id="TIGR01681">
    <property type="entry name" value="HAD-SF-IIIC"/>
    <property type="match status" value="1"/>
</dbReference>
<dbReference type="InterPro" id="IPR010033">
    <property type="entry name" value="HAD_SF_ppase_IIIC"/>
</dbReference>
<comment type="caution">
    <text evidence="1">The sequence shown here is derived from an EMBL/GenBank/DDBJ whole genome shotgun (WGS) entry which is preliminary data.</text>
</comment>
<dbReference type="Gene3D" id="3.40.50.1000">
    <property type="entry name" value="HAD superfamily/HAD-like"/>
    <property type="match status" value="1"/>
</dbReference>
<dbReference type="InterPro" id="IPR023214">
    <property type="entry name" value="HAD_sf"/>
</dbReference>
<dbReference type="InterPro" id="IPR016181">
    <property type="entry name" value="Acyl_CoA_acyltransferase"/>
</dbReference>
<dbReference type="SUPFAM" id="SSF55729">
    <property type="entry name" value="Acyl-CoA N-acyltransferases (Nat)"/>
    <property type="match status" value="1"/>
</dbReference>
<proteinExistence type="predicted"/>
<dbReference type="SUPFAM" id="SSF56784">
    <property type="entry name" value="HAD-like"/>
    <property type="match status" value="1"/>
</dbReference>
<dbReference type="InterPro" id="IPR036412">
    <property type="entry name" value="HAD-like_sf"/>
</dbReference>
<dbReference type="Gene3D" id="3.40.630.30">
    <property type="match status" value="1"/>
</dbReference>
<dbReference type="InterPro" id="IPR010037">
    <property type="entry name" value="FkbH_domain"/>
</dbReference>
<dbReference type="NCBIfam" id="TIGR01686">
    <property type="entry name" value="FkbH"/>
    <property type="match status" value="1"/>
</dbReference>
<dbReference type="Proteomes" id="UP001589789">
    <property type="component" value="Unassembled WGS sequence"/>
</dbReference>
<dbReference type="Gene3D" id="3.40.50.1110">
    <property type="entry name" value="SGNH hydrolase"/>
    <property type="match status" value="1"/>
</dbReference>
<name>A0ABV6IY65_9PROT</name>
<protein>
    <submittedName>
        <fullName evidence="1">HAD-IIIC family phosphatase</fullName>
    </submittedName>
</protein>
<accession>A0ABV6IY65</accession>
<dbReference type="RefSeq" id="WP_377055072.1">
    <property type="nucleotide sequence ID" value="NZ_JBHLVZ010000084.1"/>
</dbReference>
<keyword evidence="2" id="KW-1185">Reference proteome</keyword>
<evidence type="ECO:0000313" key="2">
    <source>
        <dbReference type="Proteomes" id="UP001589789"/>
    </source>
</evidence>
<dbReference type="EMBL" id="JBHLVZ010000084">
    <property type="protein sequence ID" value="MFC0388551.1"/>
    <property type="molecule type" value="Genomic_DNA"/>
</dbReference>
<evidence type="ECO:0000313" key="1">
    <source>
        <dbReference type="EMBL" id="MFC0388551.1"/>
    </source>
</evidence>